<dbReference type="InterPro" id="IPR012338">
    <property type="entry name" value="Beta-lactam/transpept-like"/>
</dbReference>
<proteinExistence type="inferred from homology"/>
<comment type="caution">
    <text evidence="3">The sequence shown here is derived from an EMBL/GenBank/DDBJ whole genome shotgun (WGS) entry which is preliminary data.</text>
</comment>
<reference evidence="3 4" key="1">
    <citation type="submission" date="2020-04" db="EMBL/GenBank/DDBJ databases">
        <authorList>
            <person name="Klaysubun C."/>
            <person name="Duangmal K."/>
            <person name="Lipun K."/>
        </authorList>
    </citation>
    <scope>NUCLEOTIDE SEQUENCE [LARGE SCALE GENOMIC DNA]</scope>
    <source>
        <strain evidence="3 4">DSM 45300</strain>
    </source>
</reference>
<evidence type="ECO:0008006" key="5">
    <source>
        <dbReference type="Google" id="ProtNLM"/>
    </source>
</evidence>
<dbReference type="GO" id="GO:0004185">
    <property type="term" value="F:serine-type carboxypeptidase activity"/>
    <property type="evidence" value="ECO:0007669"/>
    <property type="project" value="InterPro"/>
</dbReference>
<evidence type="ECO:0000256" key="1">
    <source>
        <dbReference type="ARBA" id="ARBA00006096"/>
    </source>
</evidence>
<name>A0A848DH53_9PSEU</name>
<dbReference type="SUPFAM" id="SSF56601">
    <property type="entry name" value="beta-lactamase/transpeptidase-like"/>
    <property type="match status" value="1"/>
</dbReference>
<dbReference type="EMBL" id="JAAXKZ010000026">
    <property type="protein sequence ID" value="NMH91863.1"/>
    <property type="molecule type" value="Genomic_DNA"/>
</dbReference>
<dbReference type="GO" id="GO:0006508">
    <property type="term" value="P:proteolysis"/>
    <property type="evidence" value="ECO:0007669"/>
    <property type="project" value="InterPro"/>
</dbReference>
<evidence type="ECO:0000313" key="4">
    <source>
        <dbReference type="Proteomes" id="UP000586918"/>
    </source>
</evidence>
<protein>
    <recommendedName>
        <fullName evidence="5">D-alanyl-D-alanine carboxypeptidase/D-alanyl-D-alanine-endopeptidase (Penicillin-binding protein 4)</fullName>
    </recommendedName>
</protein>
<sequence length="333" mass="34849">MFDQTPKDDYVLTPIMINDNLVDLTIDPGAPGGPATVVPRPVTAAYEVRSTVTTVAAGQPAELAVTTPQPGVIAVEGQVPTGAPLLRTAQVADPQSFARTLFVEALGRAGVTVAAAPTGPNRVEALPAAGSYIEADRVALHRSLPFSENLKLINKVSMNVQADTLIMLIAAKAGQRTLEEGMALVQPFIRKAGIDPATMFLSDGRGNEYTDLFTPRTVGALLRYMATRPDFPAYFASLPVFGVDGTETSVVPGDAPVAGKVAAKSGTTVAGDLMNQRAVVMTRGNAGYMTTRSGREAVVAVYVMHTPIAGIEELFEIAGDVAAVVTALWNDVA</sequence>
<dbReference type="Gene3D" id="3.40.710.10">
    <property type="entry name" value="DD-peptidase/beta-lactamase superfamily"/>
    <property type="match status" value="1"/>
</dbReference>
<dbReference type="InterPro" id="IPR000667">
    <property type="entry name" value="Peptidase_S13"/>
</dbReference>
<dbReference type="GO" id="GO:0000270">
    <property type="term" value="P:peptidoglycan metabolic process"/>
    <property type="evidence" value="ECO:0007669"/>
    <property type="project" value="TreeGrafter"/>
</dbReference>
<accession>A0A848DH53</accession>
<dbReference type="RefSeq" id="WP_169412362.1">
    <property type="nucleotide sequence ID" value="NZ_JAAXKZ010000026.1"/>
</dbReference>
<dbReference type="PANTHER" id="PTHR30023:SF0">
    <property type="entry name" value="PENICILLIN-SENSITIVE CARBOXYPEPTIDASE A"/>
    <property type="match status" value="1"/>
</dbReference>
<keyword evidence="2" id="KW-0378">Hydrolase</keyword>
<organism evidence="3 4">
    <name type="scientific">Pseudonocardia bannensis</name>
    <dbReference type="NCBI Taxonomy" id="630973"/>
    <lineage>
        <taxon>Bacteria</taxon>
        <taxon>Bacillati</taxon>
        <taxon>Actinomycetota</taxon>
        <taxon>Actinomycetes</taxon>
        <taxon>Pseudonocardiales</taxon>
        <taxon>Pseudonocardiaceae</taxon>
        <taxon>Pseudonocardia</taxon>
    </lineage>
</organism>
<evidence type="ECO:0000256" key="2">
    <source>
        <dbReference type="ARBA" id="ARBA00022801"/>
    </source>
</evidence>
<dbReference type="Pfam" id="PF02113">
    <property type="entry name" value="Peptidase_S13"/>
    <property type="match status" value="1"/>
</dbReference>
<comment type="similarity">
    <text evidence="1">Belongs to the peptidase S13 family.</text>
</comment>
<keyword evidence="4" id="KW-1185">Reference proteome</keyword>
<evidence type="ECO:0000313" key="3">
    <source>
        <dbReference type="EMBL" id="NMH91863.1"/>
    </source>
</evidence>
<dbReference type="Proteomes" id="UP000586918">
    <property type="component" value="Unassembled WGS sequence"/>
</dbReference>
<dbReference type="AlphaFoldDB" id="A0A848DH53"/>
<dbReference type="PRINTS" id="PR00922">
    <property type="entry name" value="DADACBPTASE3"/>
</dbReference>
<dbReference type="PANTHER" id="PTHR30023">
    <property type="entry name" value="D-ALANYL-D-ALANINE CARBOXYPEPTIDASE"/>
    <property type="match status" value="1"/>
</dbReference>
<gene>
    <name evidence="3" type="ORF">HF519_09795</name>
</gene>